<keyword evidence="3" id="KW-1185">Reference proteome</keyword>
<dbReference type="EMBL" id="CP048711">
    <property type="protein sequence ID" value="QIB65278.1"/>
    <property type="molecule type" value="Genomic_DNA"/>
</dbReference>
<evidence type="ECO:0000313" key="2">
    <source>
        <dbReference type="EMBL" id="QIB65278.1"/>
    </source>
</evidence>
<gene>
    <name evidence="2" type="ORF">G3T16_07540</name>
</gene>
<accession>A0A6C0U039</accession>
<sequence>MTDLTGKLEQLLAKQEIHDVIMRYARGVDRADEALLKSCYHADAIEEHGSTYSGSAHAYFDAAVPRIRKMGPMAHYVCNITIELQGDTAYVESYLITFARFARDGQDFDTFTGGRICDRFEQREGNWLIAHRKMVFDWNHDMPANQGWCLGMFDPSHPAMNFGRKDEQDLSYQRF</sequence>
<dbReference type="KEGG" id="kim:G3T16_07540"/>
<evidence type="ECO:0000259" key="1">
    <source>
        <dbReference type="Pfam" id="PF13577"/>
    </source>
</evidence>
<dbReference type="SUPFAM" id="SSF54427">
    <property type="entry name" value="NTF2-like"/>
    <property type="match status" value="1"/>
</dbReference>
<proteinExistence type="predicted"/>
<dbReference type="Proteomes" id="UP000477680">
    <property type="component" value="Chromosome"/>
</dbReference>
<evidence type="ECO:0000313" key="3">
    <source>
        <dbReference type="Proteomes" id="UP000477680"/>
    </source>
</evidence>
<name>A0A6C0U039_9GAMM</name>
<dbReference type="CDD" id="cd00531">
    <property type="entry name" value="NTF2_like"/>
    <property type="match status" value="1"/>
</dbReference>
<dbReference type="InterPro" id="IPR037401">
    <property type="entry name" value="SnoaL-like"/>
</dbReference>
<dbReference type="InterPro" id="IPR032710">
    <property type="entry name" value="NTF2-like_dom_sf"/>
</dbReference>
<feature type="domain" description="SnoaL-like" evidence="1">
    <location>
        <begin position="10"/>
        <end position="133"/>
    </location>
</feature>
<organism evidence="2 3">
    <name type="scientific">Kineobactrum salinum</name>
    <dbReference type="NCBI Taxonomy" id="2708301"/>
    <lineage>
        <taxon>Bacteria</taxon>
        <taxon>Pseudomonadati</taxon>
        <taxon>Pseudomonadota</taxon>
        <taxon>Gammaproteobacteria</taxon>
        <taxon>Cellvibrionales</taxon>
        <taxon>Halieaceae</taxon>
        <taxon>Kineobactrum</taxon>
    </lineage>
</organism>
<dbReference type="AlphaFoldDB" id="A0A6C0U039"/>
<reference evidence="2 3" key="1">
    <citation type="submission" date="2020-02" db="EMBL/GenBank/DDBJ databases">
        <title>Genome sequencing for Kineobactrum sp. M2.</title>
        <authorList>
            <person name="Park S.-J."/>
        </authorList>
    </citation>
    <scope>NUCLEOTIDE SEQUENCE [LARGE SCALE GENOMIC DNA]</scope>
    <source>
        <strain evidence="2 3">M2</strain>
    </source>
</reference>
<protein>
    <submittedName>
        <fullName evidence="2">Nuclear transport factor 2 family protein</fullName>
    </submittedName>
</protein>
<dbReference type="RefSeq" id="WP_163494518.1">
    <property type="nucleotide sequence ID" value="NZ_CP048711.1"/>
</dbReference>
<dbReference type="Gene3D" id="3.10.450.50">
    <property type="match status" value="1"/>
</dbReference>
<dbReference type="Pfam" id="PF13577">
    <property type="entry name" value="SnoaL_4"/>
    <property type="match status" value="1"/>
</dbReference>